<evidence type="ECO:0000256" key="1">
    <source>
        <dbReference type="SAM" id="Coils"/>
    </source>
</evidence>
<evidence type="ECO:0000313" key="2">
    <source>
        <dbReference type="EMBL" id="KRX03177.1"/>
    </source>
</evidence>
<comment type="caution">
    <text evidence="2">The sequence shown here is derived from an EMBL/GenBank/DDBJ whole genome shotgun (WGS) entry which is preliminary data.</text>
</comment>
<name>A0A0V0QLF5_PSEPJ</name>
<keyword evidence="1" id="KW-0175">Coiled coil</keyword>
<sequence length="165" mass="20350">MEEKISYLVEILSIFEKLQNFFQKAGLNEPQFFMKINVQQYEIFLKQIHEFQTEFFKYVQNEIQANEVNKLKNQKIYCEDVKYKMELLQFEYQNQINIEMNRNFILNEEREQKLKDLREKSQQLSTQQKEELQNQINQYIQQLQQSENELKKLQNELEQLRKGHQ</sequence>
<accession>A0A0V0QLF5</accession>
<dbReference type="Proteomes" id="UP000054937">
    <property type="component" value="Unassembled WGS sequence"/>
</dbReference>
<organism evidence="2 3">
    <name type="scientific">Pseudocohnilembus persalinus</name>
    <name type="common">Ciliate</name>
    <dbReference type="NCBI Taxonomy" id="266149"/>
    <lineage>
        <taxon>Eukaryota</taxon>
        <taxon>Sar</taxon>
        <taxon>Alveolata</taxon>
        <taxon>Ciliophora</taxon>
        <taxon>Intramacronucleata</taxon>
        <taxon>Oligohymenophorea</taxon>
        <taxon>Scuticociliatia</taxon>
        <taxon>Philasterida</taxon>
        <taxon>Pseudocohnilembidae</taxon>
        <taxon>Pseudocohnilembus</taxon>
    </lineage>
</organism>
<dbReference type="AlphaFoldDB" id="A0A0V0QLF5"/>
<protein>
    <submittedName>
        <fullName evidence="2">Uncharacterized protein</fullName>
    </submittedName>
</protein>
<evidence type="ECO:0000313" key="3">
    <source>
        <dbReference type="Proteomes" id="UP000054937"/>
    </source>
</evidence>
<dbReference type="InParanoid" id="A0A0V0QLF5"/>
<feature type="coiled-coil region" evidence="1">
    <location>
        <begin position="107"/>
        <end position="163"/>
    </location>
</feature>
<proteinExistence type="predicted"/>
<gene>
    <name evidence="2" type="ORF">PPERSA_10550</name>
</gene>
<dbReference type="EMBL" id="LDAU01000143">
    <property type="protein sequence ID" value="KRX03177.1"/>
    <property type="molecule type" value="Genomic_DNA"/>
</dbReference>
<keyword evidence="3" id="KW-1185">Reference proteome</keyword>
<reference evidence="2 3" key="1">
    <citation type="journal article" date="2015" name="Sci. Rep.">
        <title>Genome of the facultative scuticociliatosis pathogen Pseudocohnilembus persalinus provides insight into its virulence through horizontal gene transfer.</title>
        <authorList>
            <person name="Xiong J."/>
            <person name="Wang G."/>
            <person name="Cheng J."/>
            <person name="Tian M."/>
            <person name="Pan X."/>
            <person name="Warren A."/>
            <person name="Jiang C."/>
            <person name="Yuan D."/>
            <person name="Miao W."/>
        </authorList>
    </citation>
    <scope>NUCLEOTIDE SEQUENCE [LARGE SCALE GENOMIC DNA]</scope>
    <source>
        <strain evidence="2">36N120E</strain>
    </source>
</reference>